<sequence>MNYYFDQKLVIFIYLFLFKSSAAISVSKYPLENVGKISMKET</sequence>
<gene>
    <name evidence="1" type="ORF">PISS_a3134</name>
</gene>
<evidence type="ECO:0000313" key="1">
    <source>
        <dbReference type="EMBL" id="ATC91852.1"/>
    </source>
</evidence>
<protein>
    <submittedName>
        <fullName evidence="1">Uncharacterized protein</fullName>
    </submittedName>
</protein>
<name>A0ABN5C464_9GAMM</name>
<organism evidence="1 2">
    <name type="scientific">Pseudoalteromonas issachenkonii</name>
    <dbReference type="NCBI Taxonomy" id="152297"/>
    <lineage>
        <taxon>Bacteria</taxon>
        <taxon>Pseudomonadati</taxon>
        <taxon>Pseudomonadota</taxon>
        <taxon>Gammaproteobacteria</taxon>
        <taxon>Alteromonadales</taxon>
        <taxon>Pseudoalteromonadaceae</taxon>
        <taxon>Pseudoalteromonas</taxon>
    </lineage>
</organism>
<dbReference type="Proteomes" id="UP000217258">
    <property type="component" value="Chromosome I"/>
</dbReference>
<keyword evidence="2" id="KW-1185">Reference proteome</keyword>
<reference evidence="1 2" key="1">
    <citation type="submission" date="2015-06" db="EMBL/GenBank/DDBJ databases">
        <authorList>
            <person name="Xie B.-B."/>
            <person name="Rong J.-C."/>
            <person name="Qin Q.-L."/>
            <person name="Zhang Y.-Z."/>
        </authorList>
    </citation>
    <scope>NUCLEOTIDE SEQUENCE [LARGE SCALE GENOMIC DNA]</scope>
    <source>
        <strain evidence="1 2">KMM 3549</strain>
    </source>
</reference>
<proteinExistence type="predicted"/>
<dbReference type="EMBL" id="CP011030">
    <property type="protein sequence ID" value="ATC91852.1"/>
    <property type="molecule type" value="Genomic_DNA"/>
</dbReference>
<evidence type="ECO:0000313" key="2">
    <source>
        <dbReference type="Proteomes" id="UP000217258"/>
    </source>
</evidence>
<accession>A0ABN5C464</accession>